<evidence type="ECO:0000256" key="4">
    <source>
        <dbReference type="ARBA" id="ARBA00023139"/>
    </source>
</evidence>
<evidence type="ECO:0000313" key="9">
    <source>
        <dbReference type="Proteomes" id="UP001266099"/>
    </source>
</evidence>
<organism evidence="8 9">
    <name type="scientific">Arcanobacterium hippocoleae</name>
    <dbReference type="NCBI Taxonomy" id="149017"/>
    <lineage>
        <taxon>Bacteria</taxon>
        <taxon>Bacillati</taxon>
        <taxon>Actinomycetota</taxon>
        <taxon>Actinomycetes</taxon>
        <taxon>Actinomycetales</taxon>
        <taxon>Actinomycetaceae</taxon>
        <taxon>Arcanobacterium</taxon>
    </lineage>
</organism>
<evidence type="ECO:0000256" key="6">
    <source>
        <dbReference type="PIRNR" id="PIRNR002854"/>
    </source>
</evidence>
<comment type="subcellular location">
    <subcellularLocation>
        <location evidence="1">Membrane</location>
        <topology evidence="1">Lipid-anchor</topology>
    </subcellularLocation>
</comment>
<sequence length="276" mass="29774">MSKTKKITALLFASILALGACSAGDKAQNDAKNADGTVTITIGATPVPHVEILEFVSEKLAKDAGIKLDIKTYTDYVQPNVALDSGDLDANFFQTPNYLEAETKEKGYTFEQGKGIHIEPLALYSAKFQQVSDIPDGATIVVNNDPANQARGLKLLEAADLLQLDADKEIPGIVDIKENPKQLKIVESEGAAIPVQLPDVEAAVINGNFALEAGLKPADSLFIEPAEDSPYTNILVWKGDNQKLAAIKKLDELLHSDAVKEFITNKYPDKNVIPAF</sequence>
<evidence type="ECO:0000256" key="7">
    <source>
        <dbReference type="SAM" id="SignalP"/>
    </source>
</evidence>
<evidence type="ECO:0000313" key="8">
    <source>
        <dbReference type="EMBL" id="MDR6938953.1"/>
    </source>
</evidence>
<evidence type="ECO:0000256" key="2">
    <source>
        <dbReference type="ARBA" id="ARBA00022729"/>
    </source>
</evidence>
<dbReference type="SUPFAM" id="SSF53850">
    <property type="entry name" value="Periplasmic binding protein-like II"/>
    <property type="match status" value="1"/>
</dbReference>
<dbReference type="InterPro" id="IPR004872">
    <property type="entry name" value="Lipoprotein_NlpA"/>
</dbReference>
<dbReference type="PANTHER" id="PTHR30429:SF0">
    <property type="entry name" value="METHIONINE-BINDING LIPOPROTEIN METQ"/>
    <property type="match status" value="1"/>
</dbReference>
<evidence type="ECO:0000256" key="1">
    <source>
        <dbReference type="ARBA" id="ARBA00004635"/>
    </source>
</evidence>
<dbReference type="Proteomes" id="UP001266099">
    <property type="component" value="Unassembled WGS sequence"/>
</dbReference>
<dbReference type="PANTHER" id="PTHR30429">
    <property type="entry name" value="D-METHIONINE-BINDING LIPOPROTEIN METQ"/>
    <property type="match status" value="1"/>
</dbReference>
<dbReference type="PROSITE" id="PS51257">
    <property type="entry name" value="PROKAR_LIPOPROTEIN"/>
    <property type="match status" value="1"/>
</dbReference>
<dbReference type="Gene3D" id="3.40.190.10">
    <property type="entry name" value="Periplasmic binding protein-like II"/>
    <property type="match status" value="2"/>
</dbReference>
<evidence type="ECO:0000256" key="5">
    <source>
        <dbReference type="ARBA" id="ARBA00023288"/>
    </source>
</evidence>
<keyword evidence="9" id="KW-1185">Reference proteome</keyword>
<accession>A0ABU1T0V0</accession>
<proteinExistence type="inferred from homology"/>
<gene>
    <name evidence="8" type="ORF">J2S36_000496</name>
</gene>
<protein>
    <recommendedName>
        <fullName evidence="6">Lipoprotein</fullName>
    </recommendedName>
</protein>
<keyword evidence="5 6" id="KW-0449">Lipoprotein</keyword>
<feature type="chain" id="PRO_5046785316" description="Lipoprotein" evidence="7">
    <location>
        <begin position="24"/>
        <end position="276"/>
    </location>
</feature>
<keyword evidence="3" id="KW-0472">Membrane</keyword>
<dbReference type="PIRSF" id="PIRSF002854">
    <property type="entry name" value="MetQ"/>
    <property type="match status" value="1"/>
</dbReference>
<name>A0ABU1T0V0_9ACTO</name>
<dbReference type="Pfam" id="PF03180">
    <property type="entry name" value="Lipoprotein_9"/>
    <property type="match status" value="1"/>
</dbReference>
<keyword evidence="2 7" id="KW-0732">Signal</keyword>
<dbReference type="EMBL" id="JAVDUJ010000001">
    <property type="protein sequence ID" value="MDR6938953.1"/>
    <property type="molecule type" value="Genomic_DNA"/>
</dbReference>
<comment type="similarity">
    <text evidence="6">Belongs to the nlpA lipoprotein family.</text>
</comment>
<dbReference type="RefSeq" id="WP_309955184.1">
    <property type="nucleotide sequence ID" value="NZ_JAVDUJ010000001.1"/>
</dbReference>
<feature type="signal peptide" evidence="7">
    <location>
        <begin position="1"/>
        <end position="23"/>
    </location>
</feature>
<comment type="caution">
    <text evidence="8">The sequence shown here is derived from an EMBL/GenBank/DDBJ whole genome shotgun (WGS) entry which is preliminary data.</text>
</comment>
<evidence type="ECO:0000256" key="3">
    <source>
        <dbReference type="ARBA" id="ARBA00023136"/>
    </source>
</evidence>
<keyword evidence="4" id="KW-0564">Palmitate</keyword>
<reference evidence="8 9" key="1">
    <citation type="submission" date="2023-07" db="EMBL/GenBank/DDBJ databases">
        <title>Sequencing the genomes of 1000 actinobacteria strains.</title>
        <authorList>
            <person name="Klenk H.-P."/>
        </authorList>
    </citation>
    <scope>NUCLEOTIDE SEQUENCE [LARGE SCALE GENOMIC DNA]</scope>
    <source>
        <strain evidence="8 9">DSM 15539</strain>
    </source>
</reference>